<accession>A0A2J0Q4P5</accession>
<dbReference type="Proteomes" id="UP000229974">
    <property type="component" value="Unassembled WGS sequence"/>
</dbReference>
<dbReference type="STRING" id="301102.BFV66_13030"/>
<dbReference type="OrthoDB" id="6835762at2"/>
<evidence type="ECO:0000313" key="2">
    <source>
        <dbReference type="Proteomes" id="UP000229974"/>
    </source>
</evidence>
<proteinExistence type="predicted"/>
<dbReference type="AlphaFoldDB" id="A0A2J0Q4P5"/>
<dbReference type="GO" id="GO:0006974">
    <property type="term" value="P:DNA damage response"/>
    <property type="evidence" value="ECO:0007669"/>
    <property type="project" value="TreeGrafter"/>
</dbReference>
<gene>
    <name evidence="1" type="ORF">B9Q30_00805</name>
</gene>
<dbReference type="PANTHER" id="PTHR38785:SF1">
    <property type="entry name" value="HOMOLOG OF VIRK"/>
    <property type="match status" value="1"/>
</dbReference>
<comment type="caution">
    <text evidence="1">The sequence shown here is derived from an EMBL/GenBank/DDBJ whole genome shotgun (WGS) entry which is preliminary data.</text>
</comment>
<evidence type="ECO:0000313" key="1">
    <source>
        <dbReference type="EMBL" id="PJD89088.1"/>
    </source>
</evidence>
<sequence length="326" mass="37273">MSNIHLQNDVFYPHRTNIISELVRGKRVPGPIWHKRDYRLKFLLRSLLFWSSTHRMLEALSGRDDFDRLLTSQITLPSKTHRQYLMRGLNSNDRADAIISHYQWIDSLKNIALAHALTSPQEVPVVRFEAKNGEIYTVHASSAGKAEREGESTLWLHDNDNTLLASLTFCVARSNGRTVLVIGGLQGPRRHVSREVIKQATRACHGLFPKRVLMEVIFQLASRSNISAIFAVSDEGHVFRALRYRLSKGRHFHASYDEFWEGLNGKKLSPFCWQLPLQMERKALEEIASKKRAEYRRRFALLDDIAASVHARIGPAVVSGKIQTKI</sequence>
<organism evidence="1 2">
    <name type="scientific">Enterobacter hormaechei</name>
    <dbReference type="NCBI Taxonomy" id="158836"/>
    <lineage>
        <taxon>Bacteria</taxon>
        <taxon>Pseudomonadati</taxon>
        <taxon>Pseudomonadota</taxon>
        <taxon>Gammaproteobacteria</taxon>
        <taxon>Enterobacterales</taxon>
        <taxon>Enterobacteriaceae</taxon>
        <taxon>Enterobacter</taxon>
        <taxon>Enterobacter cloacae complex</taxon>
    </lineage>
</organism>
<protein>
    <submittedName>
        <fullName evidence="1">Virulence factor VirK</fullName>
    </submittedName>
</protein>
<dbReference type="PANTHER" id="PTHR38785">
    <property type="entry name" value="HOMOLOG OF VIRK"/>
    <property type="match status" value="1"/>
</dbReference>
<reference evidence="1 2" key="1">
    <citation type="journal article" date="2017" name="J. Antimicrob. Chemother.">
        <title>Characterization of the population structure, drug resistance mechanisms and plasmids of the community-associated Enterobacter cloacae complex in China.</title>
        <authorList>
            <person name="Zhou K."/>
            <person name="Yu W."/>
            <person name="Cao X."/>
            <person name="Shen P."/>
            <person name="Lu H."/>
            <person name="Luo Q."/>
            <person name="Rossen J.W.A."/>
            <person name="Xiao Y."/>
        </authorList>
    </citation>
    <scope>NUCLEOTIDE SEQUENCE [LARGE SCALE GENOMIC DNA]</scope>
    <source>
        <strain evidence="1 2">ECC904</strain>
    </source>
</reference>
<dbReference type="Pfam" id="PF04393">
    <property type="entry name" value="DUF535"/>
    <property type="match status" value="1"/>
</dbReference>
<dbReference type="InterPro" id="IPR007488">
    <property type="entry name" value="DUF535"/>
</dbReference>
<dbReference type="RefSeq" id="WP_017693251.1">
    <property type="nucleotide sequence ID" value="NZ_CP060480.1"/>
</dbReference>
<name>A0A2J0Q4P5_9ENTR</name>
<dbReference type="EMBL" id="NEEW01000001">
    <property type="protein sequence ID" value="PJD89088.1"/>
    <property type="molecule type" value="Genomic_DNA"/>
</dbReference>